<feature type="transmembrane region" description="Helical" evidence="7">
    <location>
        <begin position="268"/>
        <end position="292"/>
    </location>
</feature>
<feature type="transmembrane region" description="Helical" evidence="7">
    <location>
        <begin position="365"/>
        <end position="392"/>
    </location>
</feature>
<dbReference type="InterPro" id="IPR003838">
    <property type="entry name" value="ABC3_permease_C"/>
</dbReference>
<keyword evidence="5 7" id="KW-1133">Transmembrane helix</keyword>
<evidence type="ECO:0008006" key="12">
    <source>
        <dbReference type="Google" id="ProtNLM"/>
    </source>
</evidence>
<dbReference type="STRING" id="229921.ADN01_17665"/>
<dbReference type="AlphaFoldDB" id="A0A0P6Y1Z2"/>
<comment type="similarity">
    <text evidence="2">Belongs to the ABC-4 integral membrane protein family. LolC/E subfamily.</text>
</comment>
<evidence type="ECO:0000256" key="7">
    <source>
        <dbReference type="SAM" id="Phobius"/>
    </source>
</evidence>
<feature type="transmembrane region" description="Helical" evidence="7">
    <location>
        <begin position="312"/>
        <end position="345"/>
    </location>
</feature>
<comment type="subcellular location">
    <subcellularLocation>
        <location evidence="1">Cell membrane</location>
        <topology evidence="1">Multi-pass membrane protein</topology>
    </subcellularLocation>
</comment>
<evidence type="ECO:0000256" key="1">
    <source>
        <dbReference type="ARBA" id="ARBA00004651"/>
    </source>
</evidence>
<comment type="caution">
    <text evidence="10">The sequence shown here is derived from an EMBL/GenBank/DDBJ whole genome shotgun (WGS) entry which is preliminary data.</text>
</comment>
<evidence type="ECO:0000313" key="11">
    <source>
        <dbReference type="Proteomes" id="UP000050501"/>
    </source>
</evidence>
<protein>
    <recommendedName>
        <fullName evidence="12">ABC transporter permease</fullName>
    </recommendedName>
</protein>
<dbReference type="PANTHER" id="PTHR30489">
    <property type="entry name" value="LIPOPROTEIN-RELEASING SYSTEM TRANSMEMBRANE PROTEIN LOLE"/>
    <property type="match status" value="1"/>
</dbReference>
<dbReference type="EMBL" id="LGCM01000065">
    <property type="protein sequence ID" value="KPL75660.1"/>
    <property type="molecule type" value="Genomic_DNA"/>
</dbReference>
<feature type="domain" description="MacB-like periplasmic core" evidence="9">
    <location>
        <begin position="19"/>
        <end position="240"/>
    </location>
</feature>
<evidence type="ECO:0000256" key="4">
    <source>
        <dbReference type="ARBA" id="ARBA00022692"/>
    </source>
</evidence>
<proteinExistence type="inferred from homology"/>
<gene>
    <name evidence="10" type="ORF">ADN01_17665</name>
</gene>
<dbReference type="RefSeq" id="WP_062417101.1">
    <property type="nucleotide sequence ID" value="NZ_DF967974.1"/>
</dbReference>
<evidence type="ECO:0000256" key="6">
    <source>
        <dbReference type="ARBA" id="ARBA00023136"/>
    </source>
</evidence>
<dbReference type="InterPro" id="IPR051447">
    <property type="entry name" value="Lipoprotein-release_system"/>
</dbReference>
<dbReference type="Pfam" id="PF02687">
    <property type="entry name" value="FtsX"/>
    <property type="match status" value="1"/>
</dbReference>
<evidence type="ECO:0000313" key="10">
    <source>
        <dbReference type="EMBL" id="KPL75660.1"/>
    </source>
</evidence>
<dbReference type="GO" id="GO:0044874">
    <property type="term" value="P:lipoprotein localization to outer membrane"/>
    <property type="evidence" value="ECO:0007669"/>
    <property type="project" value="TreeGrafter"/>
</dbReference>
<feature type="domain" description="ABC3 transporter permease C-terminal" evidence="8">
    <location>
        <begin position="271"/>
        <end position="402"/>
    </location>
</feature>
<keyword evidence="11" id="KW-1185">Reference proteome</keyword>
<sequence length="409" mass="43893">MTKFLKITWRNVWRNWRRTVIALAAISLGLFFLVFMDGVMSGSRVAIYGNLIKVLGGNIQVHAQGYGEKAGRSPLLPIPNPDQVLQAALARPEVTGASSRIQTGGFATSRDASLPVAISGIEPEKEAPLSLIADHIIEGRYLTAEDQDAILIGYTLAERLNIGLNDRISLVGRAPHEQMRTRTMTVVGIYRIGSPETEKRNVYMSLAEAQSLYDLPGQVTEIVVALNSVGNEEPTVSALRSSLSGVEVDSWKDLNPALLNAYALGDKIMGIFGFIVLGIAGIGILNLMLMAVFERTREIGLLSAIGLKRRQILLLFLMEGTLIGVLGGVVGAVLGAVVVTIAGSIGFDLSMAAEASEMMGLLGTYLYPVLEAGPLVSRFITVIFISALASLYPAWQAANSQPAEALHYV</sequence>
<evidence type="ECO:0000259" key="9">
    <source>
        <dbReference type="Pfam" id="PF12704"/>
    </source>
</evidence>
<keyword evidence="6 7" id="KW-0472">Membrane</keyword>
<organism evidence="10 11">
    <name type="scientific">Levilinea saccharolytica</name>
    <dbReference type="NCBI Taxonomy" id="229921"/>
    <lineage>
        <taxon>Bacteria</taxon>
        <taxon>Bacillati</taxon>
        <taxon>Chloroflexota</taxon>
        <taxon>Anaerolineae</taxon>
        <taxon>Anaerolineales</taxon>
        <taxon>Anaerolineaceae</taxon>
        <taxon>Levilinea</taxon>
    </lineage>
</organism>
<dbReference type="Proteomes" id="UP000050501">
    <property type="component" value="Unassembled WGS sequence"/>
</dbReference>
<dbReference type="GO" id="GO:0098797">
    <property type="term" value="C:plasma membrane protein complex"/>
    <property type="evidence" value="ECO:0007669"/>
    <property type="project" value="TreeGrafter"/>
</dbReference>
<reference evidence="10 11" key="1">
    <citation type="submission" date="2015-07" db="EMBL/GenBank/DDBJ databases">
        <title>Genome sequence of Levilinea saccharolytica DSM 16555.</title>
        <authorList>
            <person name="Hemp J."/>
            <person name="Ward L.M."/>
            <person name="Pace L.A."/>
            <person name="Fischer W.W."/>
        </authorList>
    </citation>
    <scope>NUCLEOTIDE SEQUENCE [LARGE SCALE GENOMIC DNA]</scope>
    <source>
        <strain evidence="10 11">KIBI-1</strain>
    </source>
</reference>
<evidence type="ECO:0000259" key="8">
    <source>
        <dbReference type="Pfam" id="PF02687"/>
    </source>
</evidence>
<evidence type="ECO:0000256" key="5">
    <source>
        <dbReference type="ARBA" id="ARBA00022989"/>
    </source>
</evidence>
<dbReference type="OrthoDB" id="9770099at2"/>
<accession>A0A0P6Y1Z2</accession>
<dbReference type="InterPro" id="IPR025857">
    <property type="entry name" value="MacB_PCD"/>
</dbReference>
<keyword evidence="4 7" id="KW-0812">Transmembrane</keyword>
<dbReference type="PANTHER" id="PTHR30489:SF0">
    <property type="entry name" value="LIPOPROTEIN-RELEASING SYSTEM TRANSMEMBRANE PROTEIN LOLE"/>
    <property type="match status" value="1"/>
</dbReference>
<keyword evidence="3" id="KW-1003">Cell membrane</keyword>
<name>A0A0P6Y1Z2_9CHLR</name>
<evidence type="ECO:0000256" key="3">
    <source>
        <dbReference type="ARBA" id="ARBA00022475"/>
    </source>
</evidence>
<evidence type="ECO:0000256" key="2">
    <source>
        <dbReference type="ARBA" id="ARBA00005236"/>
    </source>
</evidence>
<dbReference type="Pfam" id="PF12704">
    <property type="entry name" value="MacB_PCD"/>
    <property type="match status" value="1"/>
</dbReference>